<dbReference type="AlphaFoldDB" id="A0A9W9K052"/>
<evidence type="ECO:0000256" key="2">
    <source>
        <dbReference type="SAM" id="MobiDB-lite"/>
    </source>
</evidence>
<reference evidence="5" key="1">
    <citation type="submission" date="2022-11" db="EMBL/GenBank/DDBJ databases">
        <authorList>
            <person name="Petersen C."/>
        </authorList>
    </citation>
    <scope>NUCLEOTIDE SEQUENCE</scope>
    <source>
        <strain evidence="5">IBT 30069</strain>
    </source>
</reference>
<evidence type="ECO:0000256" key="1">
    <source>
        <dbReference type="ARBA" id="ARBA00022729"/>
    </source>
</evidence>
<dbReference type="OrthoDB" id="2260257at2759"/>
<keyword evidence="1 3" id="KW-0732">Signal</keyword>
<evidence type="ECO:0000256" key="3">
    <source>
        <dbReference type="SAM" id="SignalP"/>
    </source>
</evidence>
<organism evidence="5 6">
    <name type="scientific">Penicillium angulare</name>
    <dbReference type="NCBI Taxonomy" id="116970"/>
    <lineage>
        <taxon>Eukaryota</taxon>
        <taxon>Fungi</taxon>
        <taxon>Dikarya</taxon>
        <taxon>Ascomycota</taxon>
        <taxon>Pezizomycotina</taxon>
        <taxon>Eurotiomycetes</taxon>
        <taxon>Eurotiomycetidae</taxon>
        <taxon>Eurotiales</taxon>
        <taxon>Aspergillaceae</taxon>
        <taxon>Penicillium</taxon>
    </lineage>
</organism>
<evidence type="ECO:0000313" key="5">
    <source>
        <dbReference type="EMBL" id="KAJ5088198.1"/>
    </source>
</evidence>
<protein>
    <recommendedName>
        <fullName evidence="4">Yeast cell wall synthesis Kre9/Knh1-like N-terminal domain-containing protein</fullName>
    </recommendedName>
</protein>
<comment type="caution">
    <text evidence="5">The sequence shown here is derived from an EMBL/GenBank/DDBJ whole genome shotgun (WGS) entry which is preliminary data.</text>
</comment>
<sequence>MRSAIIAAAAFSALVSAGSEANAFNNPKGGYVFTSGDSTTLSWDPTTSGTVSLRLQWGSVTTPESGDAIASSIDNSGSYTWDVPTDLVKDREYSIEIIDDSDSDDYNFLPYFTVAGATETASATASATSASSSSASSTEASTSSTSSTSSSSSTSSTSSSSTSSTPTTMTTMSSTSSSSSTSSTSGSSSATPIATTSSSAVASTSASASSSSSTAVPTNAAGINRVSGGLLAVAAGAAMLL</sequence>
<dbReference type="PANTHER" id="PTHR40633:SF5">
    <property type="entry name" value="ANCHORED PROTEIN, PUTATIVE (AFU_ORTHOLOGUE AFUA_8G04370)-RELATED"/>
    <property type="match status" value="1"/>
</dbReference>
<feature type="domain" description="Yeast cell wall synthesis Kre9/Knh1-like N-terminal" evidence="4">
    <location>
        <begin position="26"/>
        <end position="114"/>
    </location>
</feature>
<reference evidence="5" key="2">
    <citation type="journal article" date="2023" name="IMA Fungus">
        <title>Comparative genomic study of the Penicillium genus elucidates a diverse pangenome and 15 lateral gene transfer events.</title>
        <authorList>
            <person name="Petersen C."/>
            <person name="Sorensen T."/>
            <person name="Nielsen M.R."/>
            <person name="Sondergaard T.E."/>
            <person name="Sorensen J.L."/>
            <person name="Fitzpatrick D.A."/>
            <person name="Frisvad J.C."/>
            <person name="Nielsen K.L."/>
        </authorList>
    </citation>
    <scope>NUCLEOTIDE SEQUENCE</scope>
    <source>
        <strain evidence="5">IBT 30069</strain>
    </source>
</reference>
<gene>
    <name evidence="5" type="ORF">N7456_011814</name>
</gene>
<dbReference type="InterPro" id="IPR052982">
    <property type="entry name" value="SRP1/TIP1-like"/>
</dbReference>
<feature type="signal peptide" evidence="3">
    <location>
        <begin position="1"/>
        <end position="17"/>
    </location>
</feature>
<proteinExistence type="predicted"/>
<evidence type="ECO:0000313" key="6">
    <source>
        <dbReference type="Proteomes" id="UP001149165"/>
    </source>
</evidence>
<dbReference type="PANTHER" id="PTHR40633">
    <property type="entry name" value="MATRIX PROTEIN, PUTATIVE (AFU_ORTHOLOGUE AFUA_8G05410)-RELATED"/>
    <property type="match status" value="1"/>
</dbReference>
<feature type="chain" id="PRO_5040999700" description="Yeast cell wall synthesis Kre9/Knh1-like N-terminal domain-containing protein" evidence="3">
    <location>
        <begin position="18"/>
        <end position="241"/>
    </location>
</feature>
<name>A0A9W9K052_9EURO</name>
<dbReference type="Proteomes" id="UP001149165">
    <property type="component" value="Unassembled WGS sequence"/>
</dbReference>
<dbReference type="InterPro" id="IPR018466">
    <property type="entry name" value="Kre9/Knh1-like_N"/>
</dbReference>
<accession>A0A9W9K052</accession>
<dbReference type="Pfam" id="PF10342">
    <property type="entry name" value="Kre9_KNH"/>
    <property type="match status" value="1"/>
</dbReference>
<dbReference type="EMBL" id="JAPQKH010000007">
    <property type="protein sequence ID" value="KAJ5088198.1"/>
    <property type="molecule type" value="Genomic_DNA"/>
</dbReference>
<keyword evidence="6" id="KW-1185">Reference proteome</keyword>
<feature type="region of interest" description="Disordered" evidence="2">
    <location>
        <begin position="127"/>
        <end position="193"/>
    </location>
</feature>
<evidence type="ECO:0000259" key="4">
    <source>
        <dbReference type="Pfam" id="PF10342"/>
    </source>
</evidence>